<dbReference type="EC" id="2.8.2.-" evidence="3"/>
<organism evidence="5 6">
    <name type="scientific">Dillenia turbinata</name>
    <dbReference type="NCBI Taxonomy" id="194707"/>
    <lineage>
        <taxon>Eukaryota</taxon>
        <taxon>Viridiplantae</taxon>
        <taxon>Streptophyta</taxon>
        <taxon>Embryophyta</taxon>
        <taxon>Tracheophyta</taxon>
        <taxon>Spermatophyta</taxon>
        <taxon>Magnoliopsida</taxon>
        <taxon>eudicotyledons</taxon>
        <taxon>Gunneridae</taxon>
        <taxon>Pentapetalae</taxon>
        <taxon>Dilleniales</taxon>
        <taxon>Dilleniaceae</taxon>
        <taxon>Dillenia</taxon>
    </lineage>
</organism>
<dbReference type="InterPro" id="IPR027417">
    <property type="entry name" value="P-loop_NTPase"/>
</dbReference>
<comment type="caution">
    <text evidence="5">The sequence shown here is derived from an EMBL/GenBank/DDBJ whole genome shotgun (WGS) entry which is preliminary data.</text>
</comment>
<evidence type="ECO:0000256" key="1">
    <source>
        <dbReference type="ARBA" id="ARBA00005771"/>
    </source>
</evidence>
<proteinExistence type="inferred from homology"/>
<dbReference type="InterPro" id="IPR000863">
    <property type="entry name" value="Sulfotransferase_dom"/>
</dbReference>
<dbReference type="Proteomes" id="UP001370490">
    <property type="component" value="Unassembled WGS sequence"/>
</dbReference>
<accession>A0AAN8UXJ9</accession>
<evidence type="ECO:0000313" key="6">
    <source>
        <dbReference type="Proteomes" id="UP001370490"/>
    </source>
</evidence>
<evidence type="ECO:0000313" key="5">
    <source>
        <dbReference type="EMBL" id="KAK6921049.1"/>
    </source>
</evidence>
<name>A0AAN8UXJ9_9MAGN</name>
<dbReference type="SUPFAM" id="SSF52540">
    <property type="entry name" value="P-loop containing nucleoside triphosphate hydrolases"/>
    <property type="match status" value="1"/>
</dbReference>
<protein>
    <recommendedName>
        <fullName evidence="3">Sulfotransferase</fullName>
        <ecNumber evidence="3">2.8.2.-</ecNumber>
    </recommendedName>
</protein>
<evidence type="ECO:0000259" key="4">
    <source>
        <dbReference type="Pfam" id="PF00685"/>
    </source>
</evidence>
<dbReference type="AlphaFoldDB" id="A0AAN8UXJ9"/>
<dbReference type="Pfam" id="PF00685">
    <property type="entry name" value="Sulfotransfer_1"/>
    <property type="match status" value="1"/>
</dbReference>
<comment type="similarity">
    <text evidence="1 3">Belongs to the sulfotransferase 1 family.</text>
</comment>
<evidence type="ECO:0000256" key="3">
    <source>
        <dbReference type="RuleBase" id="RU361155"/>
    </source>
</evidence>
<sequence length="337" mass="38991">MAEQSPEPHKILETMKGKLNTRWESQPDYGDIITTLPVGESWNLPSNFYKYQRFWYTPEYLKAVISAKQRFKPLDKDVILCTFPKSGTNWLKALAFSIMTRTKFDFSSHPLLTAPPSTCVSYIEFEQAQGINASREFPLTSTHIPYSSLLDSIISSDCKIVYMCRDPKDAFVSWWYHVNSFMGNNKEPIISLEKAFGLFCQGIALFGPFWDHFLEYWKASLERPDKILFLKYEDIKRDPSYYVKKLADFMGYPFSMKEKADCCVENIIEFCSFEKLSNLEVNKSGKLRGVTVDAEYPAKIFFRKGKIGDWKNHLTGDMANRLDRIIEEKLSGSGLKF</sequence>
<dbReference type="Gene3D" id="3.40.50.300">
    <property type="entry name" value="P-loop containing nucleotide triphosphate hydrolases"/>
    <property type="match status" value="1"/>
</dbReference>
<dbReference type="EMBL" id="JBAMMX010000020">
    <property type="protein sequence ID" value="KAK6921049.1"/>
    <property type="molecule type" value="Genomic_DNA"/>
</dbReference>
<reference evidence="5 6" key="1">
    <citation type="submission" date="2023-12" db="EMBL/GenBank/DDBJ databases">
        <title>A high-quality genome assembly for Dillenia turbinata (Dilleniales).</title>
        <authorList>
            <person name="Chanderbali A."/>
        </authorList>
    </citation>
    <scope>NUCLEOTIDE SEQUENCE [LARGE SCALE GENOMIC DNA]</scope>
    <source>
        <strain evidence="5">LSX21</strain>
        <tissue evidence="5">Leaf</tissue>
    </source>
</reference>
<feature type="domain" description="Sulfotransferase" evidence="4">
    <location>
        <begin position="75"/>
        <end position="334"/>
    </location>
</feature>
<keyword evidence="6" id="KW-1185">Reference proteome</keyword>
<dbReference type="PANTHER" id="PTHR11783">
    <property type="entry name" value="SULFOTRANSFERASE SULT"/>
    <property type="match status" value="1"/>
</dbReference>
<dbReference type="GO" id="GO:0008146">
    <property type="term" value="F:sulfotransferase activity"/>
    <property type="evidence" value="ECO:0007669"/>
    <property type="project" value="InterPro"/>
</dbReference>
<keyword evidence="2 3" id="KW-0808">Transferase</keyword>
<evidence type="ECO:0000256" key="2">
    <source>
        <dbReference type="ARBA" id="ARBA00022679"/>
    </source>
</evidence>
<gene>
    <name evidence="5" type="ORF">RJ641_014727</name>
</gene>